<keyword evidence="3" id="KW-0479">Metal-binding</keyword>
<dbReference type="EC" id="2.7.1.59" evidence="1"/>
<dbReference type="PANTHER" id="PTHR18964">
    <property type="entry name" value="ROK (REPRESSOR, ORF, KINASE) FAMILY"/>
    <property type="match status" value="1"/>
</dbReference>
<dbReference type="RefSeq" id="WP_161708034.1">
    <property type="nucleotide sequence ID" value="NZ_JAABLQ010000001.1"/>
</dbReference>
<keyword evidence="4" id="KW-0547">Nucleotide-binding</keyword>
<dbReference type="InterPro" id="IPR049874">
    <property type="entry name" value="ROK_cs"/>
</dbReference>
<dbReference type="GO" id="GO:0046872">
    <property type="term" value="F:metal ion binding"/>
    <property type="evidence" value="ECO:0007669"/>
    <property type="project" value="UniProtKB-KW"/>
</dbReference>
<gene>
    <name evidence="10" type="ORF">GWI72_05175</name>
</gene>
<evidence type="ECO:0000256" key="2">
    <source>
        <dbReference type="ARBA" id="ARBA00022679"/>
    </source>
</evidence>
<sequence length="315" mass="32125">MLACFDIGASAIKGAAFHSAEDRPLARREATPLTDLDRFAAALAAATADMERAEDTAARAVAISIAGVVDARTGIMTCANIPAIHGRTLAGELSARLERPVFIANDADCFALAEASQGAGRGHDVVFGVILGSGVGGGLVINRRIVSGPGGYGGEWGHGPVFGCVPALRGRLEAAGLPVFDCGCGQIGCVDTVGGARGLERLHRLVGGAALASHEITAGWLAGEVKASEAIDLYLDLLSGPLAMMVNTVGASVLPVGGGLSACRPLVAALDERLRARILWRSDAPLLVPAELSPEPGLIGAAMLGLTHLSEMRDV</sequence>
<evidence type="ECO:0000256" key="1">
    <source>
        <dbReference type="ARBA" id="ARBA00012122"/>
    </source>
</evidence>
<protein>
    <recommendedName>
        <fullName evidence="1">N-acetylglucosamine kinase</fullName>
        <ecNumber evidence="1">2.7.1.59</ecNumber>
    </recommendedName>
</protein>
<evidence type="ECO:0000256" key="8">
    <source>
        <dbReference type="ARBA" id="ARBA00023277"/>
    </source>
</evidence>
<dbReference type="SUPFAM" id="SSF53067">
    <property type="entry name" value="Actin-like ATPase domain"/>
    <property type="match status" value="1"/>
</dbReference>
<keyword evidence="11" id="KW-1185">Reference proteome</keyword>
<dbReference type="InterPro" id="IPR000600">
    <property type="entry name" value="ROK"/>
</dbReference>
<organism evidence="10 11">
    <name type="scientific">Pannonibacter tanglangensis</name>
    <dbReference type="NCBI Taxonomy" id="2750084"/>
    <lineage>
        <taxon>Bacteria</taxon>
        <taxon>Pseudomonadati</taxon>
        <taxon>Pseudomonadota</taxon>
        <taxon>Alphaproteobacteria</taxon>
        <taxon>Hyphomicrobiales</taxon>
        <taxon>Stappiaceae</taxon>
        <taxon>Pannonibacter</taxon>
    </lineage>
</organism>
<proteinExistence type="predicted"/>
<name>A0A7X5F0Q2_9HYPH</name>
<evidence type="ECO:0000256" key="3">
    <source>
        <dbReference type="ARBA" id="ARBA00022723"/>
    </source>
</evidence>
<evidence type="ECO:0000313" key="10">
    <source>
        <dbReference type="EMBL" id="NBN77658.1"/>
    </source>
</evidence>
<evidence type="ECO:0000256" key="5">
    <source>
        <dbReference type="ARBA" id="ARBA00022777"/>
    </source>
</evidence>
<reference evidence="11" key="1">
    <citation type="submission" date="2020-01" db="EMBL/GenBank/DDBJ databases">
        <authorList>
            <person name="Fang Y."/>
            <person name="Sun R."/>
            <person name="Nie L."/>
            <person name="He J."/>
            <person name="Hao L."/>
            <person name="Wang L."/>
            <person name="Su S."/>
            <person name="Lv E."/>
            <person name="Zhang Z."/>
            <person name="Xie R."/>
            <person name="Liu H."/>
        </authorList>
    </citation>
    <scope>NUCLEOTIDE SEQUENCE [LARGE SCALE GENOMIC DNA]</scope>
    <source>
        <strain evidence="11">XCT-53</strain>
    </source>
</reference>
<evidence type="ECO:0000256" key="4">
    <source>
        <dbReference type="ARBA" id="ARBA00022741"/>
    </source>
</evidence>
<evidence type="ECO:0000256" key="6">
    <source>
        <dbReference type="ARBA" id="ARBA00022833"/>
    </source>
</evidence>
<dbReference type="Proteomes" id="UP000586722">
    <property type="component" value="Unassembled WGS sequence"/>
</dbReference>
<accession>A0A7X5F0Q2</accession>
<keyword evidence="8" id="KW-0119">Carbohydrate metabolism</keyword>
<comment type="caution">
    <text evidence="10">The sequence shown here is derived from an EMBL/GenBank/DDBJ whole genome shotgun (WGS) entry which is preliminary data.</text>
</comment>
<dbReference type="PROSITE" id="PS01125">
    <property type="entry name" value="ROK"/>
    <property type="match status" value="1"/>
</dbReference>
<dbReference type="GO" id="GO:0045127">
    <property type="term" value="F:N-acetylglucosamine kinase activity"/>
    <property type="evidence" value="ECO:0007669"/>
    <property type="project" value="UniProtKB-EC"/>
</dbReference>
<keyword evidence="7" id="KW-0067">ATP-binding</keyword>
<dbReference type="AlphaFoldDB" id="A0A7X5F0Q2"/>
<dbReference type="GO" id="GO:0005524">
    <property type="term" value="F:ATP binding"/>
    <property type="evidence" value="ECO:0007669"/>
    <property type="project" value="UniProtKB-KW"/>
</dbReference>
<evidence type="ECO:0000256" key="9">
    <source>
        <dbReference type="ARBA" id="ARBA00049065"/>
    </source>
</evidence>
<dbReference type="EMBL" id="JAABLQ010000001">
    <property type="protein sequence ID" value="NBN77658.1"/>
    <property type="molecule type" value="Genomic_DNA"/>
</dbReference>
<comment type="catalytic activity">
    <reaction evidence="9">
        <text>N-acetyl-D-glucosamine + ATP = N-acetyl-D-glucosamine 6-phosphate + ADP + H(+)</text>
        <dbReference type="Rhea" id="RHEA:17417"/>
        <dbReference type="ChEBI" id="CHEBI:15378"/>
        <dbReference type="ChEBI" id="CHEBI:30616"/>
        <dbReference type="ChEBI" id="CHEBI:57513"/>
        <dbReference type="ChEBI" id="CHEBI:456216"/>
        <dbReference type="ChEBI" id="CHEBI:506227"/>
        <dbReference type="EC" id="2.7.1.59"/>
    </reaction>
</comment>
<dbReference type="Pfam" id="PF00480">
    <property type="entry name" value="ROK"/>
    <property type="match status" value="1"/>
</dbReference>
<evidence type="ECO:0000313" key="11">
    <source>
        <dbReference type="Proteomes" id="UP000586722"/>
    </source>
</evidence>
<dbReference type="InterPro" id="IPR043129">
    <property type="entry name" value="ATPase_NBD"/>
</dbReference>
<keyword evidence="5" id="KW-0418">Kinase</keyword>
<dbReference type="Gene3D" id="3.30.420.40">
    <property type="match status" value="2"/>
</dbReference>
<keyword evidence="2" id="KW-0808">Transferase</keyword>
<evidence type="ECO:0000256" key="7">
    <source>
        <dbReference type="ARBA" id="ARBA00022840"/>
    </source>
</evidence>
<dbReference type="PANTHER" id="PTHR18964:SF162">
    <property type="entry name" value="N-ACETYL-D-GLUCOSAMINE KINASE"/>
    <property type="match status" value="1"/>
</dbReference>
<keyword evidence="6" id="KW-0862">Zinc</keyword>